<dbReference type="SUPFAM" id="SSF51735">
    <property type="entry name" value="NAD(P)-binding Rossmann-fold domains"/>
    <property type="match status" value="1"/>
</dbReference>
<dbReference type="InterPro" id="IPR042099">
    <property type="entry name" value="ANL_N_sf"/>
</dbReference>
<dbReference type="Pfam" id="PF23562">
    <property type="entry name" value="AMP-binding_C_3"/>
    <property type="match status" value="1"/>
</dbReference>
<sequence length="921" mass="98990">MSAQAQPALPPYLSLSVGQVASSLAAPNEPEPQKHATIPALLQHRARHSPAQLAVGFPDCDGQQPCLSWTYSQLWHGAAHVAAQLRARLSERVAASGRKQPVVALLGPSGPAFLLHVVACWQLGAAILPIAIGTTADGAANLCRLAECCLVLADRSQSELAGRVEAQLQSDGLCASWLDHCSPESTDVEGPAPEPVHSCSGDDLLVIFHSSGSSGNPKPISQLHRFWTSSLTTAPGADKAAFTTTPLFHGGLSDLLRAFQAAAPIFFFGWHQQRAPSAGNIGLSVRSCGQPIAYFLSVPFILEMLSKDEKGSSLLREMDLVSTGGAPLPESVGDSMVERGMHLVSRLGSSECGFLMSSWRDFKTDKAWSWLRVTDPRSKKWLLFQPQGEGDPLHELIVSSDWPAKIVSNREDGAFATGDLYERGPDQPDHWRYARRSDDSIVLVNGKKAAPAPIETALAASSLVANAVVFGSNRPMLGAVVQPAEAHRDEPEAEFRRKLEAELDSINLSQPSHARIAGELIHIGDADLFANLPRSSKGTLQRGLAMEQLADVINEVYARFDRGDPLTDEPVVQREGAELRSWLRSYLKKLVGKEVEDHTDFYGSGLDSLMAARFRSALIRQGAAKSKLRLDANVIYDCGTVERLAQFIEGSDTAAKSEPAALADEFVRRYVQPLQEHRSTAQARSTSGAATVLLTGSTGALGSRILGALLRKPAAEVAAVYCLVRAPDAESAKKRIGLALRQRKCGLEGSDVETRIVALSSLDDATVAELRKAERLVVIHSAWIVNFALSLASFETECIKPLQELLQIFQSASHPSRFVFCSSIASVGVAPSPVKEEASTNFAHAGATGYGQSKWVAERLCQAAGDRVTVARVGQLCGDTEHGIWNETEAWPLLVRTADEVGCLPSSGPVRARLRLCLGIG</sequence>
<dbReference type="PROSITE" id="PS50075">
    <property type="entry name" value="CARRIER"/>
    <property type="match status" value="1"/>
</dbReference>
<dbReference type="Gene3D" id="3.40.50.12780">
    <property type="entry name" value="N-terminal domain of ligase-like"/>
    <property type="match status" value="1"/>
</dbReference>
<dbReference type="InterPro" id="IPR020806">
    <property type="entry name" value="PKS_PP-bd"/>
</dbReference>
<dbReference type="InterPro" id="IPR013120">
    <property type="entry name" value="FAR_NAD-bd"/>
</dbReference>
<keyword evidence="2" id="KW-0597">Phosphoprotein</keyword>
<dbReference type="Gene3D" id="1.10.1200.10">
    <property type="entry name" value="ACP-like"/>
    <property type="match status" value="1"/>
</dbReference>
<dbReference type="InterPro" id="IPR051414">
    <property type="entry name" value="Adenylate-forming_Reductase"/>
</dbReference>
<evidence type="ECO:0000259" key="3">
    <source>
        <dbReference type="PROSITE" id="PS50075"/>
    </source>
</evidence>
<dbReference type="SMART" id="SM00823">
    <property type="entry name" value="PKS_PP"/>
    <property type="match status" value="1"/>
</dbReference>
<dbReference type="PANTHER" id="PTHR43439">
    <property type="entry name" value="PHENYLACETATE-COENZYME A LIGASE"/>
    <property type="match status" value="1"/>
</dbReference>
<dbReference type="STRING" id="58919.A0A316YZ45"/>
<dbReference type="PANTHER" id="PTHR43439:SF2">
    <property type="entry name" value="ENZYME, PUTATIVE (JCVI)-RELATED"/>
    <property type="match status" value="1"/>
</dbReference>
<dbReference type="InterPro" id="IPR036291">
    <property type="entry name" value="NAD(P)-bd_dom_sf"/>
</dbReference>
<reference evidence="4 5" key="1">
    <citation type="journal article" date="2018" name="Mol. Biol. Evol.">
        <title>Broad Genomic Sampling Reveals a Smut Pathogenic Ancestry of the Fungal Clade Ustilaginomycotina.</title>
        <authorList>
            <person name="Kijpornyongpan T."/>
            <person name="Mondo S.J."/>
            <person name="Barry K."/>
            <person name="Sandor L."/>
            <person name="Lee J."/>
            <person name="Lipzen A."/>
            <person name="Pangilinan J."/>
            <person name="LaButti K."/>
            <person name="Hainaut M."/>
            <person name="Henrissat B."/>
            <person name="Grigoriev I.V."/>
            <person name="Spatafora J.W."/>
            <person name="Aime M.C."/>
        </authorList>
    </citation>
    <scope>NUCLEOTIDE SEQUENCE [LARGE SCALE GENOMIC DNA]</scope>
    <source>
        <strain evidence="4 5">MCA 4186</strain>
    </source>
</reference>
<dbReference type="SUPFAM" id="SSF47336">
    <property type="entry name" value="ACP-like"/>
    <property type="match status" value="1"/>
</dbReference>
<feature type="domain" description="Carrier" evidence="3">
    <location>
        <begin position="569"/>
        <end position="652"/>
    </location>
</feature>
<dbReference type="OrthoDB" id="429813at2759"/>
<proteinExistence type="predicted"/>
<dbReference type="InterPro" id="IPR000873">
    <property type="entry name" value="AMP-dep_synth/lig_dom"/>
</dbReference>
<dbReference type="Pfam" id="PF00550">
    <property type="entry name" value="PP-binding"/>
    <property type="match status" value="1"/>
</dbReference>
<accession>A0A316YZ45</accession>
<dbReference type="GeneID" id="37271196"/>
<dbReference type="GO" id="GO:0031177">
    <property type="term" value="F:phosphopantetheine binding"/>
    <property type="evidence" value="ECO:0007669"/>
    <property type="project" value="InterPro"/>
</dbReference>
<keyword evidence="1" id="KW-0596">Phosphopantetheine</keyword>
<evidence type="ECO:0000256" key="2">
    <source>
        <dbReference type="ARBA" id="ARBA00022553"/>
    </source>
</evidence>
<dbReference type="Pfam" id="PF07993">
    <property type="entry name" value="NAD_binding_4"/>
    <property type="match status" value="1"/>
</dbReference>
<dbReference type="Proteomes" id="UP000245946">
    <property type="component" value="Unassembled WGS sequence"/>
</dbReference>
<evidence type="ECO:0000313" key="4">
    <source>
        <dbReference type="EMBL" id="PWN94471.1"/>
    </source>
</evidence>
<organism evidence="4 5">
    <name type="scientific">Tilletiopsis washingtonensis</name>
    <dbReference type="NCBI Taxonomy" id="58919"/>
    <lineage>
        <taxon>Eukaryota</taxon>
        <taxon>Fungi</taxon>
        <taxon>Dikarya</taxon>
        <taxon>Basidiomycota</taxon>
        <taxon>Ustilaginomycotina</taxon>
        <taxon>Exobasidiomycetes</taxon>
        <taxon>Entylomatales</taxon>
        <taxon>Entylomatales incertae sedis</taxon>
        <taxon>Tilletiopsis</taxon>
    </lineage>
</organism>
<dbReference type="InterPro" id="IPR009081">
    <property type="entry name" value="PP-bd_ACP"/>
</dbReference>
<dbReference type="InterPro" id="IPR020845">
    <property type="entry name" value="AMP-binding_CS"/>
</dbReference>
<evidence type="ECO:0000256" key="1">
    <source>
        <dbReference type="ARBA" id="ARBA00022450"/>
    </source>
</evidence>
<dbReference type="SUPFAM" id="SSF56801">
    <property type="entry name" value="Acetyl-CoA synthetase-like"/>
    <property type="match status" value="1"/>
</dbReference>
<dbReference type="AlphaFoldDB" id="A0A316YZ45"/>
<name>A0A316YZ45_9BASI</name>
<dbReference type="PROSITE" id="PS00455">
    <property type="entry name" value="AMP_BINDING"/>
    <property type="match status" value="1"/>
</dbReference>
<keyword evidence="5" id="KW-1185">Reference proteome</keyword>
<evidence type="ECO:0000313" key="5">
    <source>
        <dbReference type="Proteomes" id="UP000245946"/>
    </source>
</evidence>
<dbReference type="EMBL" id="KZ819313">
    <property type="protein sequence ID" value="PWN94471.1"/>
    <property type="molecule type" value="Genomic_DNA"/>
</dbReference>
<dbReference type="RefSeq" id="XP_025594750.1">
    <property type="nucleotide sequence ID" value="XM_025743652.1"/>
</dbReference>
<dbReference type="InterPro" id="IPR036736">
    <property type="entry name" value="ACP-like_sf"/>
</dbReference>
<protein>
    <submittedName>
        <fullName evidence="4">Acetyl-CoA synthetase-like protein</fullName>
    </submittedName>
</protein>
<dbReference type="Pfam" id="PF00501">
    <property type="entry name" value="AMP-binding"/>
    <property type="match status" value="1"/>
</dbReference>
<dbReference type="Gene3D" id="3.40.50.720">
    <property type="entry name" value="NAD(P)-binding Rossmann-like Domain"/>
    <property type="match status" value="1"/>
</dbReference>
<gene>
    <name evidence="4" type="ORF">FA09DRAFT_332933</name>
</gene>